<protein>
    <submittedName>
        <fullName evidence="1">Uncharacterized protein</fullName>
    </submittedName>
</protein>
<sequence>MPSEFTPPPPSPPPPPLIPILPAPWALRAELHIFLAPQARNPPPSPFAAANPNSAPEILQGLPAGAYHPLEAVHPAALAGRQWAGGAGKVVLARYEDSPAGAYSELMYVSDFRSAGGAREAARITNVYVSTEAGVWNGRRNHSFPMHLARFDYTRTPDGRTLLRVSHPADAPAPLTAERPFFVARLTPSRIPLLPVAAALLPSSLSRIPLVVGNAESTPWLVSTPVFKGHWGVAYIEEVPEAEDGVEGMGDGVGYPRVRPWSAGVRFEGILEDPKPTVMESEED</sequence>
<keyword evidence="2" id="KW-1185">Reference proteome</keyword>
<evidence type="ECO:0000313" key="2">
    <source>
        <dbReference type="Proteomes" id="UP000814033"/>
    </source>
</evidence>
<name>A0ACB8RU99_9AGAM</name>
<proteinExistence type="predicted"/>
<dbReference type="Proteomes" id="UP000814033">
    <property type="component" value="Unassembled WGS sequence"/>
</dbReference>
<comment type="caution">
    <text evidence="1">The sequence shown here is derived from an EMBL/GenBank/DDBJ whole genome shotgun (WGS) entry which is preliminary data.</text>
</comment>
<gene>
    <name evidence="1" type="ORF">FA95DRAFT_1605856</name>
</gene>
<evidence type="ECO:0000313" key="1">
    <source>
        <dbReference type="EMBL" id="KAI0047726.1"/>
    </source>
</evidence>
<reference evidence="1" key="1">
    <citation type="submission" date="2021-02" db="EMBL/GenBank/DDBJ databases">
        <authorList>
            <consortium name="DOE Joint Genome Institute"/>
            <person name="Ahrendt S."/>
            <person name="Looney B.P."/>
            <person name="Miyauchi S."/>
            <person name="Morin E."/>
            <person name="Drula E."/>
            <person name="Courty P.E."/>
            <person name="Chicoki N."/>
            <person name="Fauchery L."/>
            <person name="Kohler A."/>
            <person name="Kuo A."/>
            <person name="Labutti K."/>
            <person name="Pangilinan J."/>
            <person name="Lipzen A."/>
            <person name="Riley R."/>
            <person name="Andreopoulos W."/>
            <person name="He G."/>
            <person name="Johnson J."/>
            <person name="Barry K.W."/>
            <person name="Grigoriev I.V."/>
            <person name="Nagy L."/>
            <person name="Hibbett D."/>
            <person name="Henrissat B."/>
            <person name="Matheny P.B."/>
            <person name="Labbe J."/>
            <person name="Martin F."/>
        </authorList>
    </citation>
    <scope>NUCLEOTIDE SEQUENCE</scope>
    <source>
        <strain evidence="1">FP105234-sp</strain>
    </source>
</reference>
<dbReference type="EMBL" id="MU275899">
    <property type="protein sequence ID" value="KAI0047726.1"/>
    <property type="molecule type" value="Genomic_DNA"/>
</dbReference>
<organism evidence="1 2">
    <name type="scientific">Auriscalpium vulgare</name>
    <dbReference type="NCBI Taxonomy" id="40419"/>
    <lineage>
        <taxon>Eukaryota</taxon>
        <taxon>Fungi</taxon>
        <taxon>Dikarya</taxon>
        <taxon>Basidiomycota</taxon>
        <taxon>Agaricomycotina</taxon>
        <taxon>Agaricomycetes</taxon>
        <taxon>Russulales</taxon>
        <taxon>Auriscalpiaceae</taxon>
        <taxon>Auriscalpium</taxon>
    </lineage>
</organism>
<accession>A0ACB8RU99</accession>
<reference evidence="1" key="2">
    <citation type="journal article" date="2022" name="New Phytol.">
        <title>Evolutionary transition to the ectomycorrhizal habit in the genomes of a hyperdiverse lineage of mushroom-forming fungi.</title>
        <authorList>
            <person name="Looney B."/>
            <person name="Miyauchi S."/>
            <person name="Morin E."/>
            <person name="Drula E."/>
            <person name="Courty P.E."/>
            <person name="Kohler A."/>
            <person name="Kuo A."/>
            <person name="LaButti K."/>
            <person name="Pangilinan J."/>
            <person name="Lipzen A."/>
            <person name="Riley R."/>
            <person name="Andreopoulos W."/>
            <person name="He G."/>
            <person name="Johnson J."/>
            <person name="Nolan M."/>
            <person name="Tritt A."/>
            <person name="Barry K.W."/>
            <person name="Grigoriev I.V."/>
            <person name="Nagy L.G."/>
            <person name="Hibbett D."/>
            <person name="Henrissat B."/>
            <person name="Matheny P.B."/>
            <person name="Labbe J."/>
            <person name="Martin F.M."/>
        </authorList>
    </citation>
    <scope>NUCLEOTIDE SEQUENCE</scope>
    <source>
        <strain evidence="1">FP105234-sp</strain>
    </source>
</reference>